<reference evidence="2" key="2">
    <citation type="journal article" date="2023" name="Proc. Natl. Acad. Sci. U.S.A.">
        <title>A global phylogenomic analysis of the shiitake genus Lentinula.</title>
        <authorList>
            <person name="Sierra-Patev S."/>
            <person name="Min B."/>
            <person name="Naranjo-Ortiz M."/>
            <person name="Looney B."/>
            <person name="Konkel Z."/>
            <person name="Slot J.C."/>
            <person name="Sakamoto Y."/>
            <person name="Steenwyk J.L."/>
            <person name="Rokas A."/>
            <person name="Carro J."/>
            <person name="Camarero S."/>
            <person name="Ferreira P."/>
            <person name="Molpeceres G."/>
            <person name="Ruiz-Duenas F.J."/>
            <person name="Serrano A."/>
            <person name="Henrissat B."/>
            <person name="Drula E."/>
            <person name="Hughes K.W."/>
            <person name="Mata J.L."/>
            <person name="Ishikawa N.K."/>
            <person name="Vargas-Isla R."/>
            <person name="Ushijima S."/>
            <person name="Smith C.A."/>
            <person name="Donoghue J."/>
            <person name="Ahrendt S."/>
            <person name="Andreopoulos W."/>
            <person name="He G."/>
            <person name="LaButti K."/>
            <person name="Lipzen A."/>
            <person name="Ng V."/>
            <person name="Riley R."/>
            <person name="Sandor L."/>
            <person name="Barry K."/>
            <person name="Martinez A.T."/>
            <person name="Xiao Y."/>
            <person name="Gibbons J.G."/>
            <person name="Terashima K."/>
            <person name="Grigoriev I.V."/>
            <person name="Hibbett D."/>
        </authorList>
    </citation>
    <scope>NUCLEOTIDE SEQUENCE</scope>
    <source>
        <strain evidence="2">Sp2 HRB7682 ss15</strain>
    </source>
</reference>
<dbReference type="AlphaFoldDB" id="A0A9W9A6J2"/>
<organism evidence="2 3">
    <name type="scientific">Lentinula lateritia</name>
    <dbReference type="NCBI Taxonomy" id="40482"/>
    <lineage>
        <taxon>Eukaryota</taxon>
        <taxon>Fungi</taxon>
        <taxon>Dikarya</taxon>
        <taxon>Basidiomycota</taxon>
        <taxon>Agaricomycotina</taxon>
        <taxon>Agaricomycetes</taxon>
        <taxon>Agaricomycetidae</taxon>
        <taxon>Agaricales</taxon>
        <taxon>Marasmiineae</taxon>
        <taxon>Omphalotaceae</taxon>
        <taxon>Lentinula</taxon>
    </lineage>
</organism>
<name>A0A9W9A6J2_9AGAR</name>
<feature type="signal peptide" evidence="1">
    <location>
        <begin position="1"/>
        <end position="24"/>
    </location>
</feature>
<comment type="caution">
    <text evidence="2">The sequence shown here is derived from an EMBL/GenBank/DDBJ whole genome shotgun (WGS) entry which is preliminary data.</text>
</comment>
<accession>A0A9W9A6J2</accession>
<feature type="chain" id="PRO_5040729407" evidence="1">
    <location>
        <begin position="25"/>
        <end position="181"/>
    </location>
</feature>
<proteinExistence type="predicted"/>
<keyword evidence="1" id="KW-0732">Signal</keyword>
<gene>
    <name evidence="2" type="ORF">C8J55DRAFT_130691</name>
</gene>
<sequence>MFLQLRSICAVLILLLWSCSSPMAAPTVSPDLTVKVKLIRSYRGTILDSSAEITPCTTAEVDLGCTSTFEQWGILIDGFLYKADKNGNQLKASRDKDASVKGIQGARVLILGQLRFSNMSWRKTVLDDLLKVEVGGRFEYLDGIVKKLRDSPHTQCKWTSDRRDKYSKTWDAMYEKVEVPI</sequence>
<dbReference type="Proteomes" id="UP001150238">
    <property type="component" value="Unassembled WGS sequence"/>
</dbReference>
<protein>
    <submittedName>
        <fullName evidence="2">Uncharacterized protein</fullName>
    </submittedName>
</protein>
<reference evidence="2" key="1">
    <citation type="submission" date="2022-08" db="EMBL/GenBank/DDBJ databases">
        <authorList>
            <consortium name="DOE Joint Genome Institute"/>
            <person name="Min B."/>
            <person name="Riley R."/>
            <person name="Sierra-Patev S."/>
            <person name="Naranjo-Ortiz M."/>
            <person name="Looney B."/>
            <person name="Konkel Z."/>
            <person name="Slot J.C."/>
            <person name="Sakamoto Y."/>
            <person name="Steenwyk J.L."/>
            <person name="Rokas A."/>
            <person name="Carro J."/>
            <person name="Camarero S."/>
            <person name="Ferreira P."/>
            <person name="Molpeceres G."/>
            <person name="Ruiz-Duenas F.J."/>
            <person name="Serrano A."/>
            <person name="Henrissat B."/>
            <person name="Drula E."/>
            <person name="Hughes K.W."/>
            <person name="Mata J.L."/>
            <person name="Ishikawa N.K."/>
            <person name="Vargas-Isla R."/>
            <person name="Ushijima S."/>
            <person name="Smith C.A."/>
            <person name="Ahrendt S."/>
            <person name="Andreopoulos W."/>
            <person name="He G."/>
            <person name="Labutti K."/>
            <person name="Lipzen A."/>
            <person name="Ng V."/>
            <person name="Sandor L."/>
            <person name="Barry K."/>
            <person name="Martinez A.T."/>
            <person name="Xiao Y."/>
            <person name="Gibbons J.G."/>
            <person name="Terashima K."/>
            <person name="Hibbett D.S."/>
            <person name="Grigoriev I.V."/>
        </authorList>
    </citation>
    <scope>NUCLEOTIDE SEQUENCE</scope>
    <source>
        <strain evidence="2">Sp2 HRB7682 ss15</strain>
    </source>
</reference>
<dbReference type="EMBL" id="JANVFS010000023">
    <property type="protein sequence ID" value="KAJ4474702.1"/>
    <property type="molecule type" value="Genomic_DNA"/>
</dbReference>
<evidence type="ECO:0000256" key="1">
    <source>
        <dbReference type="SAM" id="SignalP"/>
    </source>
</evidence>
<evidence type="ECO:0000313" key="3">
    <source>
        <dbReference type="Proteomes" id="UP001150238"/>
    </source>
</evidence>
<evidence type="ECO:0000313" key="2">
    <source>
        <dbReference type="EMBL" id="KAJ4474702.1"/>
    </source>
</evidence>